<proteinExistence type="predicted"/>
<dbReference type="Pfam" id="PF00010">
    <property type="entry name" value="HLH"/>
    <property type="match status" value="1"/>
</dbReference>
<evidence type="ECO:0000256" key="5">
    <source>
        <dbReference type="SAM" id="Coils"/>
    </source>
</evidence>
<reference evidence="7" key="1">
    <citation type="submission" date="2020-07" db="EMBL/GenBank/DDBJ databases">
        <title>Ethylene signaling mediates host invasion by parasitic plants.</title>
        <authorList>
            <person name="Yoshida S."/>
        </authorList>
    </citation>
    <scope>NUCLEOTIDE SEQUENCE</scope>
    <source>
        <strain evidence="7">Okayama</strain>
    </source>
</reference>
<keyword evidence="2" id="KW-0805">Transcription regulation</keyword>
<protein>
    <submittedName>
        <fullName evidence="7">Transcription factor bhlh25</fullName>
    </submittedName>
</protein>
<evidence type="ECO:0000256" key="2">
    <source>
        <dbReference type="ARBA" id="ARBA00023015"/>
    </source>
</evidence>
<keyword evidence="3" id="KW-0804">Transcription</keyword>
<gene>
    <name evidence="7" type="ORF">PHJA_002207700</name>
</gene>
<evidence type="ECO:0000313" key="7">
    <source>
        <dbReference type="EMBL" id="GFQ00638.1"/>
    </source>
</evidence>
<keyword evidence="4" id="KW-0539">Nucleus</keyword>
<accession>A0A830CIY0</accession>
<evidence type="ECO:0000256" key="4">
    <source>
        <dbReference type="ARBA" id="ARBA00023242"/>
    </source>
</evidence>
<dbReference type="GO" id="GO:0005634">
    <property type="term" value="C:nucleus"/>
    <property type="evidence" value="ECO:0007669"/>
    <property type="project" value="UniProtKB-SubCell"/>
</dbReference>
<name>A0A830CIY0_9LAMI</name>
<feature type="coiled-coil region" evidence="5">
    <location>
        <begin position="47"/>
        <end position="74"/>
    </location>
</feature>
<dbReference type="Proteomes" id="UP000653305">
    <property type="component" value="Unassembled WGS sequence"/>
</dbReference>
<dbReference type="PROSITE" id="PS50888">
    <property type="entry name" value="BHLH"/>
    <property type="match status" value="1"/>
</dbReference>
<dbReference type="SMART" id="SM00353">
    <property type="entry name" value="HLH"/>
    <property type="match status" value="1"/>
</dbReference>
<organism evidence="7 8">
    <name type="scientific">Phtheirospermum japonicum</name>
    <dbReference type="NCBI Taxonomy" id="374723"/>
    <lineage>
        <taxon>Eukaryota</taxon>
        <taxon>Viridiplantae</taxon>
        <taxon>Streptophyta</taxon>
        <taxon>Embryophyta</taxon>
        <taxon>Tracheophyta</taxon>
        <taxon>Spermatophyta</taxon>
        <taxon>Magnoliopsida</taxon>
        <taxon>eudicotyledons</taxon>
        <taxon>Gunneridae</taxon>
        <taxon>Pentapetalae</taxon>
        <taxon>asterids</taxon>
        <taxon>lamiids</taxon>
        <taxon>Lamiales</taxon>
        <taxon>Orobanchaceae</taxon>
        <taxon>Orobanchaceae incertae sedis</taxon>
        <taxon>Phtheirospermum</taxon>
    </lineage>
</organism>
<evidence type="ECO:0000256" key="1">
    <source>
        <dbReference type="ARBA" id="ARBA00004123"/>
    </source>
</evidence>
<dbReference type="PANTHER" id="PTHR45959">
    <property type="entry name" value="BHLH TRANSCRIPTION FACTOR"/>
    <property type="match status" value="1"/>
</dbReference>
<dbReference type="AlphaFoldDB" id="A0A830CIY0"/>
<dbReference type="OrthoDB" id="690068at2759"/>
<comment type="subcellular location">
    <subcellularLocation>
        <location evidence="1">Nucleus</location>
    </subcellularLocation>
</comment>
<dbReference type="InterPro" id="IPR036638">
    <property type="entry name" value="HLH_DNA-bd_sf"/>
</dbReference>
<dbReference type="InterPro" id="IPR052610">
    <property type="entry name" value="bHLH_transcription_regulator"/>
</dbReference>
<dbReference type="InterPro" id="IPR011598">
    <property type="entry name" value="bHLH_dom"/>
</dbReference>
<dbReference type="PANTHER" id="PTHR45959:SF2">
    <property type="entry name" value="BHLH TRANSCRIPTION FACTOR"/>
    <property type="match status" value="1"/>
</dbReference>
<evidence type="ECO:0000256" key="3">
    <source>
        <dbReference type="ARBA" id="ARBA00023163"/>
    </source>
</evidence>
<sequence length="162" mass="18224">MTTGRTMLQARDHVMAERKRRENLSQLFVSLSKVVPGLKKLDKASLLEDAINHLKALQERVSVLEKETSASMDEEIIGSINNGRGSESGAAEIKARINSDKQLVLIHIHCKKQKGLMSRVPCQLEKMHLSVLDMRIMPFGGQAHLHITLLAQVFSFFFISQF</sequence>
<feature type="domain" description="BHLH" evidence="6">
    <location>
        <begin position="8"/>
        <end position="57"/>
    </location>
</feature>
<dbReference type="Gene3D" id="4.10.280.10">
    <property type="entry name" value="Helix-loop-helix DNA-binding domain"/>
    <property type="match status" value="1"/>
</dbReference>
<dbReference type="GO" id="GO:0046983">
    <property type="term" value="F:protein dimerization activity"/>
    <property type="evidence" value="ECO:0007669"/>
    <property type="project" value="InterPro"/>
</dbReference>
<comment type="caution">
    <text evidence="7">The sequence shown here is derived from an EMBL/GenBank/DDBJ whole genome shotgun (WGS) entry which is preliminary data.</text>
</comment>
<dbReference type="EMBL" id="BMAC01000636">
    <property type="protein sequence ID" value="GFQ00638.1"/>
    <property type="molecule type" value="Genomic_DNA"/>
</dbReference>
<dbReference type="SUPFAM" id="SSF47459">
    <property type="entry name" value="HLH, helix-loop-helix DNA-binding domain"/>
    <property type="match status" value="1"/>
</dbReference>
<evidence type="ECO:0000259" key="6">
    <source>
        <dbReference type="PROSITE" id="PS50888"/>
    </source>
</evidence>
<evidence type="ECO:0000313" key="8">
    <source>
        <dbReference type="Proteomes" id="UP000653305"/>
    </source>
</evidence>
<keyword evidence="8" id="KW-1185">Reference proteome</keyword>
<keyword evidence="5" id="KW-0175">Coiled coil</keyword>